<accession>A0ABP8ZZT9</accession>
<name>A0ABP8ZZT9_9FLAO</name>
<sequence>MKKLILSIFVCFLLIGCKKEITNNNEFKNQIIDSLSNLKKATDSISDTKKPSPSIKSFTIDCGSGCAMTYNEVTRKNNTNSIEIKYEVSQYIDEKVEDEYFETYIFESDSNGFLNSIHLTNYSENIINDEESIIKEYLLKIGYELYPQKEKTTIDSSEKNSNQAINSLFKKFEFKYTVTEIETDEDIKTLIKMSLTNKESKKNQDINFIPESLIIKFDANQSNSISYFDTRKIIIKSAQQIEGGHSLIVLDYNFDGLEDFAIINYEGSNGGPQYAYYKQKPNGRFELDESFTNEIRFFPLEINNKEKTLKFGHPSGCCQINTFMVKIQPNGKWKEIYSKLEDIN</sequence>
<evidence type="ECO:0000313" key="2">
    <source>
        <dbReference type="Proteomes" id="UP001500141"/>
    </source>
</evidence>
<gene>
    <name evidence="1" type="ORF">GCM10023230_21360</name>
</gene>
<evidence type="ECO:0000313" key="1">
    <source>
        <dbReference type="EMBL" id="GAA4770924.1"/>
    </source>
</evidence>
<dbReference type="RefSeq" id="WP_264544512.1">
    <property type="nucleotide sequence ID" value="NZ_BAABIP010000018.1"/>
</dbReference>
<keyword evidence="2" id="KW-1185">Reference proteome</keyword>
<dbReference type="InterPro" id="IPR058087">
    <property type="entry name" value="XAC2610_dom"/>
</dbReference>
<organism evidence="1 2">
    <name type="scientific">Flavobacterium hankyongi</name>
    <dbReference type="NCBI Taxonomy" id="1176532"/>
    <lineage>
        <taxon>Bacteria</taxon>
        <taxon>Pseudomonadati</taxon>
        <taxon>Bacteroidota</taxon>
        <taxon>Flavobacteriia</taxon>
        <taxon>Flavobacteriales</taxon>
        <taxon>Flavobacteriaceae</taxon>
        <taxon>Flavobacterium</taxon>
    </lineage>
</organism>
<evidence type="ECO:0008006" key="3">
    <source>
        <dbReference type="Google" id="ProtNLM"/>
    </source>
</evidence>
<dbReference type="EMBL" id="BAABIP010000018">
    <property type="protein sequence ID" value="GAA4770924.1"/>
    <property type="molecule type" value="Genomic_DNA"/>
</dbReference>
<proteinExistence type="predicted"/>
<dbReference type="PROSITE" id="PS51257">
    <property type="entry name" value="PROKAR_LIPOPROTEIN"/>
    <property type="match status" value="1"/>
</dbReference>
<dbReference type="Proteomes" id="UP001500141">
    <property type="component" value="Unassembled WGS sequence"/>
</dbReference>
<dbReference type="NCBIfam" id="NF047539">
    <property type="entry name" value="XAC2610_fam"/>
    <property type="match status" value="1"/>
</dbReference>
<reference evidence="2" key="1">
    <citation type="journal article" date="2019" name="Int. J. Syst. Evol. Microbiol.">
        <title>The Global Catalogue of Microorganisms (GCM) 10K type strain sequencing project: providing services to taxonomists for standard genome sequencing and annotation.</title>
        <authorList>
            <consortium name="The Broad Institute Genomics Platform"/>
            <consortium name="The Broad Institute Genome Sequencing Center for Infectious Disease"/>
            <person name="Wu L."/>
            <person name="Ma J."/>
        </authorList>
    </citation>
    <scope>NUCLEOTIDE SEQUENCE [LARGE SCALE GENOMIC DNA]</scope>
    <source>
        <strain evidence="2">JCM 18198</strain>
    </source>
</reference>
<comment type="caution">
    <text evidence="1">The sequence shown here is derived from an EMBL/GenBank/DDBJ whole genome shotgun (WGS) entry which is preliminary data.</text>
</comment>
<protein>
    <recommendedName>
        <fullName evidence="3">EF-hand domain-containing protein</fullName>
    </recommendedName>
</protein>